<dbReference type="SUPFAM" id="SSF52210">
    <property type="entry name" value="Succinyl-CoA synthetase domains"/>
    <property type="match status" value="2"/>
</dbReference>
<dbReference type="RefSeq" id="WP_009496661.1">
    <property type="nucleotide sequence ID" value="NZ_GL982997.1"/>
</dbReference>
<dbReference type="Pfam" id="PF13607">
    <property type="entry name" value="Succ_CoA_lig"/>
    <property type="match status" value="1"/>
</dbReference>
<dbReference type="eggNOG" id="COG0045">
    <property type="taxonomic scope" value="Bacteria"/>
</dbReference>
<dbReference type="InterPro" id="IPR003781">
    <property type="entry name" value="CoA-bd"/>
</dbReference>
<dbReference type="GO" id="GO:0046872">
    <property type="term" value="F:metal ion binding"/>
    <property type="evidence" value="ECO:0007669"/>
    <property type="project" value="InterPro"/>
</dbReference>
<evidence type="ECO:0000256" key="1">
    <source>
        <dbReference type="ARBA" id="ARBA00022598"/>
    </source>
</evidence>
<dbReference type="PROSITE" id="PS50975">
    <property type="entry name" value="ATP_GRASP"/>
    <property type="match status" value="1"/>
</dbReference>
<dbReference type="InterPro" id="IPR043938">
    <property type="entry name" value="Ligase_CoA_dom"/>
</dbReference>
<proteinExistence type="inferred from homology"/>
<name>F9DMY3_9BACL</name>
<dbReference type="Proteomes" id="UP000005316">
    <property type="component" value="Unassembled WGS sequence"/>
</dbReference>
<dbReference type="SMART" id="SM00881">
    <property type="entry name" value="CoA_binding"/>
    <property type="match status" value="1"/>
</dbReference>
<dbReference type="Gene3D" id="3.30.470.20">
    <property type="entry name" value="ATP-grasp fold, B domain"/>
    <property type="match status" value="1"/>
</dbReference>
<protein>
    <submittedName>
        <fullName evidence="7">Acetyl coenzyme A synthetase (ADP forming), alpha domain protein</fullName>
    </submittedName>
</protein>
<reference evidence="7 8" key="1">
    <citation type="submission" date="2011-04" db="EMBL/GenBank/DDBJ databases">
        <authorList>
            <person name="Muzny D."/>
            <person name="Qin X."/>
            <person name="Deng J."/>
            <person name="Jiang H."/>
            <person name="Liu Y."/>
            <person name="Qu J."/>
            <person name="Song X.-Z."/>
            <person name="Zhang L."/>
            <person name="Thornton R."/>
            <person name="Coyle M."/>
            <person name="Francisco L."/>
            <person name="Jackson L."/>
            <person name="Javaid M."/>
            <person name="Korchina V."/>
            <person name="Kovar C."/>
            <person name="Mata R."/>
            <person name="Mathew T."/>
            <person name="Ngo R."/>
            <person name="Nguyen L."/>
            <person name="Nguyen N."/>
            <person name="Okwuonu G."/>
            <person name="Ongeri F."/>
            <person name="Pham C."/>
            <person name="Simmons D."/>
            <person name="Wilczek-Boney K."/>
            <person name="Hale W."/>
            <person name="Jakkamsetti A."/>
            <person name="Pham P."/>
            <person name="Ruth R."/>
            <person name="San Lucas F."/>
            <person name="Warren J."/>
            <person name="Zhang J."/>
            <person name="Zhao Z."/>
            <person name="Zhou C."/>
            <person name="Zhu D."/>
            <person name="Lee S."/>
            <person name="Bess C."/>
            <person name="Blankenburg K."/>
            <person name="Forbes L."/>
            <person name="Fu Q."/>
            <person name="Gubbala S."/>
            <person name="Hirani K."/>
            <person name="Jayaseelan J.C."/>
            <person name="Lara F."/>
            <person name="Munidasa M."/>
            <person name="Palculict T."/>
            <person name="Patil S."/>
            <person name="Pu L.-L."/>
            <person name="Saada N."/>
            <person name="Tang L."/>
            <person name="Weissenberger G."/>
            <person name="Zhu Y."/>
            <person name="Hemphill L."/>
            <person name="Shang Y."/>
            <person name="Youmans B."/>
            <person name="Ayvaz T."/>
            <person name="Ross M."/>
            <person name="Santibanez J."/>
            <person name="Aqrawi P."/>
            <person name="Gross S."/>
            <person name="Joshi V."/>
            <person name="Fowler G."/>
            <person name="Nazareth L."/>
            <person name="Reid J."/>
            <person name="Worley K."/>
            <person name="Petrosino J."/>
            <person name="Highlander S."/>
            <person name="Gibbs R."/>
        </authorList>
    </citation>
    <scope>NUCLEOTIDE SEQUENCE [LARGE SCALE GENOMIC DNA]</scope>
    <source>
        <strain evidence="7 8">2681</strain>
    </source>
</reference>
<sequence length="743" mass="81222">MEKPLCYDSIQASKKKKLIRKRRGEEMMKMMNEVLPSNIELDPLFNPKRVAVLGASENTNKIGYLQLKALLDAGFEGEIYPIHPTSKEIGELPCYASVGDTPEQVDLAILCVGIHQVEKCLIDCGKSGVKAVIVFASGYSEIGEEGIVAQNRLKEIAEQYQMRLIGPNCVGLLNTTNGLMGTFSPGLTNVPLGRKREVGFVTQSGAFGVLTYIAAAQHGLTFNYFVSVGNEVDVSFSDVIEYMLHDSKTKVASGYLEGEKNAAKLRKLAKFALQINKPIVIMKSGRSSAGSRAAASHTGSLAGADKVYDGFFKQAGIVRADDYDDILSFSKLFLANKLPTGKNTVIVTSSGGRGINEADRCESYGLNIHALSDKVRKEIEKNIPDFASASNPVDLTAAASITNPELYLAPLKVLVNDPDTDIILFPEFPIHWDENTPLLQEFVEICKNSDKFVMISNFPLKGMSIPKGVQYLEDNGIPFILGDMNPIRSLAKLVDYAEAYRKAHKISDGPARTELDVSNIRHLLPANQTLSESQSSEILSAYGIRTAKRITAKTEDAAVQAANNMGYPVVMKIDSPDIPHKTEVNGIRLNVQNGQEVRQAFKEIYGSAKEHCPTADLHGISVQEMLPEGVEVIVGVTSDPTFGPVIMFGLGGVFVEVFKDVSFRVAPITRQDAIDKMESLKGYQILQGVRNKKPVDQEAIIDVLLKVSRLIEDYSDIIQEIDINPLIVYEDGIVAADALIITK</sequence>
<organism evidence="7 8">
    <name type="scientific">Sporosarcina newyorkensis 2681</name>
    <dbReference type="NCBI Taxonomy" id="1027292"/>
    <lineage>
        <taxon>Bacteria</taxon>
        <taxon>Bacillati</taxon>
        <taxon>Bacillota</taxon>
        <taxon>Bacilli</taxon>
        <taxon>Bacillales</taxon>
        <taxon>Caryophanaceae</taxon>
        <taxon>Sporosarcina</taxon>
    </lineage>
</organism>
<gene>
    <name evidence="7" type="ORF">HMPREF9372_0163</name>
</gene>
<dbReference type="Pfam" id="PF19045">
    <property type="entry name" value="Ligase_CoA_2"/>
    <property type="match status" value="1"/>
</dbReference>
<feature type="domain" description="ATP-grasp" evidence="6">
    <location>
        <begin position="536"/>
        <end position="572"/>
    </location>
</feature>
<evidence type="ECO:0000313" key="8">
    <source>
        <dbReference type="Proteomes" id="UP000005316"/>
    </source>
</evidence>
<dbReference type="Gene3D" id="3.40.50.720">
    <property type="entry name" value="NAD(P)-binding Rossmann-like Domain"/>
    <property type="match status" value="1"/>
</dbReference>
<dbReference type="GO" id="GO:0043758">
    <property type="term" value="F:acetate-CoA ligase (ADP-forming) activity"/>
    <property type="evidence" value="ECO:0007669"/>
    <property type="project" value="InterPro"/>
</dbReference>
<dbReference type="InterPro" id="IPR032875">
    <property type="entry name" value="Succ_CoA_lig_flav_dom"/>
</dbReference>
<dbReference type="InterPro" id="IPR051538">
    <property type="entry name" value="Acyl-CoA_Synth/Transferase"/>
</dbReference>
<keyword evidence="2 5" id="KW-0547">Nucleotide-binding</keyword>
<keyword evidence="1" id="KW-0436">Ligase</keyword>
<evidence type="ECO:0000313" key="7">
    <source>
        <dbReference type="EMBL" id="EGQ27828.1"/>
    </source>
</evidence>
<dbReference type="EMBL" id="AFPZ01000008">
    <property type="protein sequence ID" value="EGQ27828.1"/>
    <property type="molecule type" value="Genomic_DNA"/>
</dbReference>
<dbReference type="SUPFAM" id="SSF56059">
    <property type="entry name" value="Glutathione synthetase ATP-binding domain-like"/>
    <property type="match status" value="1"/>
</dbReference>
<dbReference type="InterPro" id="IPR036291">
    <property type="entry name" value="NAD(P)-bd_dom_sf"/>
</dbReference>
<evidence type="ECO:0000256" key="2">
    <source>
        <dbReference type="ARBA" id="ARBA00022741"/>
    </source>
</evidence>
<evidence type="ECO:0000256" key="4">
    <source>
        <dbReference type="ARBA" id="ARBA00060888"/>
    </source>
</evidence>
<dbReference type="Gene3D" id="3.30.1490.20">
    <property type="entry name" value="ATP-grasp fold, A domain"/>
    <property type="match status" value="1"/>
</dbReference>
<dbReference type="PANTHER" id="PTHR43334">
    <property type="entry name" value="ACETATE--COA LIGASE [ADP-FORMING]"/>
    <property type="match status" value="1"/>
</dbReference>
<dbReference type="FunFam" id="3.30.1490.20:FF:000020">
    <property type="entry name" value="Protein lysine acetyltransferase"/>
    <property type="match status" value="1"/>
</dbReference>
<dbReference type="PANTHER" id="PTHR43334:SF1">
    <property type="entry name" value="3-HYDROXYPROPIONATE--COA LIGASE [ADP-FORMING]"/>
    <property type="match status" value="1"/>
</dbReference>
<dbReference type="InterPro" id="IPR011761">
    <property type="entry name" value="ATP-grasp"/>
</dbReference>
<evidence type="ECO:0000256" key="5">
    <source>
        <dbReference type="PROSITE-ProRule" id="PRU00409"/>
    </source>
</evidence>
<keyword evidence="3 5" id="KW-0067">ATP-binding</keyword>
<dbReference type="GO" id="GO:0005524">
    <property type="term" value="F:ATP binding"/>
    <property type="evidence" value="ECO:0007669"/>
    <property type="project" value="UniProtKB-UniRule"/>
</dbReference>
<dbReference type="InterPro" id="IPR013815">
    <property type="entry name" value="ATP_grasp_subdomain_1"/>
</dbReference>
<dbReference type="InterPro" id="IPR016102">
    <property type="entry name" value="Succinyl-CoA_synth-like"/>
</dbReference>
<dbReference type="STRING" id="759851.SAMN04244570_0806"/>
<dbReference type="SUPFAM" id="SSF51735">
    <property type="entry name" value="NAD(P)-binding Rossmann-fold domains"/>
    <property type="match status" value="1"/>
</dbReference>
<dbReference type="AlphaFoldDB" id="F9DMY3"/>
<comment type="similarity">
    <text evidence="4">In the N-terminal section; belongs to the acetate CoA ligase alpha subunit family.</text>
</comment>
<dbReference type="Pfam" id="PF13380">
    <property type="entry name" value="CoA_binding_2"/>
    <property type="match status" value="1"/>
</dbReference>
<dbReference type="Gene3D" id="3.40.50.261">
    <property type="entry name" value="Succinyl-CoA synthetase domains"/>
    <property type="match status" value="2"/>
</dbReference>
<dbReference type="eggNOG" id="COG1042">
    <property type="taxonomic scope" value="Bacteria"/>
</dbReference>
<dbReference type="HOGENOM" id="CLU_007415_3_1_9"/>
<accession>F9DMY3</accession>
<comment type="caution">
    <text evidence="7">The sequence shown here is derived from an EMBL/GenBank/DDBJ whole genome shotgun (WGS) entry which is preliminary data.</text>
</comment>
<evidence type="ECO:0000256" key="3">
    <source>
        <dbReference type="ARBA" id="ARBA00022840"/>
    </source>
</evidence>
<dbReference type="Pfam" id="PF13549">
    <property type="entry name" value="ATP-grasp_5"/>
    <property type="match status" value="1"/>
</dbReference>
<evidence type="ECO:0000259" key="6">
    <source>
        <dbReference type="PROSITE" id="PS50975"/>
    </source>
</evidence>